<dbReference type="Proteomes" id="UP000199228">
    <property type="component" value="Unassembled WGS sequence"/>
</dbReference>
<dbReference type="SUPFAM" id="SSF55120">
    <property type="entry name" value="Pseudouridine synthase"/>
    <property type="match status" value="1"/>
</dbReference>
<dbReference type="CDD" id="cd02869">
    <property type="entry name" value="PseudoU_synth_RluA_like"/>
    <property type="match status" value="1"/>
</dbReference>
<proteinExistence type="inferred from homology"/>
<evidence type="ECO:0000256" key="1">
    <source>
        <dbReference type="ARBA" id="ARBA00000073"/>
    </source>
</evidence>
<dbReference type="GO" id="GO:0009982">
    <property type="term" value="F:pseudouridine synthase activity"/>
    <property type="evidence" value="ECO:0007669"/>
    <property type="project" value="InterPro"/>
</dbReference>
<accession>A0A1G6AQE8</accession>
<dbReference type="GO" id="GO:0003723">
    <property type="term" value="F:RNA binding"/>
    <property type="evidence" value="ECO:0007669"/>
    <property type="project" value="InterPro"/>
</dbReference>
<evidence type="ECO:0000256" key="4">
    <source>
        <dbReference type="RuleBase" id="RU362028"/>
    </source>
</evidence>
<name>A0A1G6AQE8_EUBOX</name>
<dbReference type="OrthoDB" id="9807829at2"/>
<evidence type="ECO:0000256" key="3">
    <source>
        <dbReference type="PIRSR" id="PIRSR606225-1"/>
    </source>
</evidence>
<reference evidence="6 7" key="1">
    <citation type="submission" date="2016-10" db="EMBL/GenBank/DDBJ databases">
        <authorList>
            <person name="de Groot N.N."/>
        </authorList>
    </citation>
    <scope>NUCLEOTIDE SEQUENCE [LARGE SCALE GENOMIC DNA]</scope>
    <source>
        <strain evidence="6 7">DSM 3217</strain>
    </source>
</reference>
<organism evidence="6 7">
    <name type="scientific">Eubacterium oxidoreducens</name>
    <dbReference type="NCBI Taxonomy" id="1732"/>
    <lineage>
        <taxon>Bacteria</taxon>
        <taxon>Bacillati</taxon>
        <taxon>Bacillota</taxon>
        <taxon>Clostridia</taxon>
        <taxon>Eubacteriales</taxon>
        <taxon>Eubacteriaceae</taxon>
        <taxon>Eubacterium</taxon>
    </lineage>
</organism>
<gene>
    <name evidence="6" type="ORF">SAMN02910417_00850</name>
</gene>
<dbReference type="Gene3D" id="3.30.2350.10">
    <property type="entry name" value="Pseudouridine synthase"/>
    <property type="match status" value="1"/>
</dbReference>
<comment type="similarity">
    <text evidence="2 4">Belongs to the pseudouridine synthase RluA family.</text>
</comment>
<keyword evidence="4" id="KW-0413">Isomerase</keyword>
<sequence>MKRTLIYKIEEKFNNMTIEQFIRSKGFSHKVIVALKKTPNGIVKNNIWAYTRESVSTGDILTLTLNEEESSDKIIPIKLPLDIVYEDDDLLVINKPSGMPTHPSYKNYDNTLANAVAYYYQQQNQSFVFRCINRLDRDTTGLTIIAKNPFSASVLYNAAKNRRLHRTYEALVCGRLEGEGVIDAPISREVHSTITRCVDTKNGERAVTHYRSLAYHSDKDLSYIALQLETGRTHQIRVHMKHIGHPLPGDYLYHPDYTYINRVALHSSGLEFDHPITQKHLKFYCPIPQDMNII</sequence>
<comment type="catalytic activity">
    <reaction evidence="1 4">
        <text>a uridine in RNA = a pseudouridine in RNA</text>
        <dbReference type="Rhea" id="RHEA:48348"/>
        <dbReference type="Rhea" id="RHEA-COMP:12068"/>
        <dbReference type="Rhea" id="RHEA-COMP:12069"/>
        <dbReference type="ChEBI" id="CHEBI:65314"/>
        <dbReference type="ChEBI" id="CHEBI:65315"/>
    </reaction>
</comment>
<dbReference type="GO" id="GO:0000455">
    <property type="term" value="P:enzyme-directed rRNA pseudouridine synthesis"/>
    <property type="evidence" value="ECO:0007669"/>
    <property type="project" value="TreeGrafter"/>
</dbReference>
<dbReference type="Pfam" id="PF00849">
    <property type="entry name" value="PseudoU_synth_2"/>
    <property type="match status" value="1"/>
</dbReference>
<dbReference type="AlphaFoldDB" id="A0A1G6AQE8"/>
<dbReference type="InterPro" id="IPR006225">
    <property type="entry name" value="PsdUridine_synth_RluC/D"/>
</dbReference>
<dbReference type="PANTHER" id="PTHR21600">
    <property type="entry name" value="MITOCHONDRIAL RNA PSEUDOURIDINE SYNTHASE"/>
    <property type="match status" value="1"/>
</dbReference>
<dbReference type="NCBIfam" id="TIGR00005">
    <property type="entry name" value="rluA_subfam"/>
    <property type="match status" value="1"/>
</dbReference>
<dbReference type="STRING" id="1732.SAMN02910417_00850"/>
<evidence type="ECO:0000313" key="7">
    <source>
        <dbReference type="Proteomes" id="UP000199228"/>
    </source>
</evidence>
<dbReference type="InterPro" id="IPR050188">
    <property type="entry name" value="RluA_PseudoU_synthase"/>
</dbReference>
<evidence type="ECO:0000313" key="6">
    <source>
        <dbReference type="EMBL" id="SDB10634.1"/>
    </source>
</evidence>
<dbReference type="EC" id="5.4.99.-" evidence="4"/>
<keyword evidence="7" id="KW-1185">Reference proteome</keyword>
<comment type="function">
    <text evidence="4">Responsible for synthesis of pseudouridine from uracil.</text>
</comment>
<dbReference type="InterPro" id="IPR006145">
    <property type="entry name" value="PsdUridine_synth_RsuA/RluA"/>
</dbReference>
<feature type="active site" evidence="3">
    <location>
        <position position="136"/>
    </location>
</feature>
<protein>
    <recommendedName>
        <fullName evidence="4">Pseudouridine synthase</fullName>
        <ecNumber evidence="4">5.4.99.-</ecNumber>
    </recommendedName>
</protein>
<dbReference type="PANTHER" id="PTHR21600:SF71">
    <property type="entry name" value="PSEUDOURIDINE SYNTHASE"/>
    <property type="match status" value="1"/>
</dbReference>
<dbReference type="GO" id="GO:0140098">
    <property type="term" value="F:catalytic activity, acting on RNA"/>
    <property type="evidence" value="ECO:0007669"/>
    <property type="project" value="UniProtKB-ARBA"/>
</dbReference>
<evidence type="ECO:0000259" key="5">
    <source>
        <dbReference type="Pfam" id="PF00849"/>
    </source>
</evidence>
<feature type="domain" description="Pseudouridine synthase RsuA/RluA-like" evidence="5">
    <location>
        <begin position="89"/>
        <end position="242"/>
    </location>
</feature>
<evidence type="ECO:0000256" key="2">
    <source>
        <dbReference type="ARBA" id="ARBA00010876"/>
    </source>
</evidence>
<dbReference type="InterPro" id="IPR020103">
    <property type="entry name" value="PsdUridine_synth_cat_dom_sf"/>
</dbReference>
<dbReference type="EMBL" id="FMXR01000006">
    <property type="protein sequence ID" value="SDB10634.1"/>
    <property type="molecule type" value="Genomic_DNA"/>
</dbReference>